<dbReference type="AlphaFoldDB" id="A0A8A1MJJ9"/>
<dbReference type="PANTHER" id="PTHR31983:SF0">
    <property type="entry name" value="GLUCAN ENDO-1,3-BETA-D-GLUCOSIDASE 2"/>
    <property type="match status" value="1"/>
</dbReference>
<evidence type="ECO:0000259" key="11">
    <source>
        <dbReference type="Pfam" id="PF03639"/>
    </source>
</evidence>
<dbReference type="GO" id="GO:0000272">
    <property type="term" value="P:polysaccharide catabolic process"/>
    <property type="evidence" value="ECO:0007669"/>
    <property type="project" value="UniProtKB-KW"/>
</dbReference>
<evidence type="ECO:0000256" key="7">
    <source>
        <dbReference type="ARBA" id="ARBA00023316"/>
    </source>
</evidence>
<dbReference type="Gene3D" id="2.70.98.30">
    <property type="entry name" value="Golgi alpha-mannosidase II, domain 4"/>
    <property type="match status" value="1"/>
</dbReference>
<evidence type="ECO:0000256" key="6">
    <source>
        <dbReference type="ARBA" id="ARBA00023295"/>
    </source>
</evidence>
<comment type="catalytic activity">
    <reaction evidence="1">
        <text>Hydrolysis of (1-&gt;3)-beta-D-glucosidic linkages in (1-&gt;3)-beta-D-glucans.</text>
        <dbReference type="EC" id="3.2.1.39"/>
    </reaction>
</comment>
<dbReference type="VEuPathDB" id="FungiDB:I7I51_06930"/>
<dbReference type="FunFam" id="2.70.98.30:FF:000006">
    <property type="entry name" value="Endo-1,3-beta-glucanase Engl1"/>
    <property type="match status" value="1"/>
</dbReference>
<dbReference type="GO" id="GO:0052861">
    <property type="term" value="F:endo-1,3(4)-beta-glucanase activity"/>
    <property type="evidence" value="ECO:0007669"/>
    <property type="project" value="InterPro"/>
</dbReference>
<organism evidence="13 14">
    <name type="scientific">Ajellomyces capsulatus</name>
    <name type="common">Darling's disease fungus</name>
    <name type="synonym">Histoplasma capsulatum</name>
    <dbReference type="NCBI Taxonomy" id="5037"/>
    <lineage>
        <taxon>Eukaryota</taxon>
        <taxon>Fungi</taxon>
        <taxon>Dikarya</taxon>
        <taxon>Ascomycota</taxon>
        <taxon>Pezizomycotina</taxon>
        <taxon>Eurotiomycetes</taxon>
        <taxon>Eurotiomycetidae</taxon>
        <taxon>Onygenales</taxon>
        <taxon>Ajellomycetaceae</taxon>
        <taxon>Histoplasma</taxon>
    </lineage>
</organism>
<evidence type="ECO:0000256" key="9">
    <source>
        <dbReference type="SAM" id="MobiDB-lite"/>
    </source>
</evidence>
<reference evidence="13" key="1">
    <citation type="submission" date="2021-01" db="EMBL/GenBank/DDBJ databases">
        <title>Chromosome-level genome assembly of a human fungal pathogen reveals clustering of transcriptionally co-regulated genes.</title>
        <authorList>
            <person name="Voorhies M."/>
            <person name="Cohen S."/>
            <person name="Shea T.P."/>
            <person name="Petrus S."/>
            <person name="Munoz J.F."/>
            <person name="Poplawski S."/>
            <person name="Goldman W.E."/>
            <person name="Michael T."/>
            <person name="Cuomo C.A."/>
            <person name="Sil A."/>
            <person name="Beyhan S."/>
        </authorList>
    </citation>
    <scope>NUCLEOTIDE SEQUENCE</scope>
    <source>
        <strain evidence="13">WU24</strain>
    </source>
</reference>
<keyword evidence="5" id="KW-0119">Carbohydrate metabolism</keyword>
<dbReference type="InterPro" id="IPR005200">
    <property type="entry name" value="Endo-beta-glucanase"/>
</dbReference>
<dbReference type="Pfam" id="PF03639">
    <property type="entry name" value="Glyco_hydro_81"/>
    <property type="match status" value="1"/>
</dbReference>
<protein>
    <recommendedName>
        <fullName evidence="3">glucan endo-1,3-beta-D-glucosidase</fullName>
        <ecNumber evidence="3">3.2.1.39</ecNumber>
    </recommendedName>
</protein>
<name>A0A8A1MJJ9_AJECA</name>
<dbReference type="PANTHER" id="PTHR31983">
    <property type="entry name" value="ENDO-1,3(4)-BETA-GLUCANASE 1"/>
    <property type="match status" value="1"/>
</dbReference>
<evidence type="ECO:0000259" key="12">
    <source>
        <dbReference type="Pfam" id="PF17652"/>
    </source>
</evidence>
<keyword evidence="4" id="KW-0378">Hydrolase</keyword>
<comment type="similarity">
    <text evidence="2">Belongs to the glycosyl hydrolase 81 family.</text>
</comment>
<feature type="region of interest" description="Disordered" evidence="9">
    <location>
        <begin position="82"/>
        <end position="164"/>
    </location>
</feature>
<evidence type="ECO:0000256" key="5">
    <source>
        <dbReference type="ARBA" id="ARBA00023277"/>
    </source>
</evidence>
<gene>
    <name evidence="13" type="primary">ENG1</name>
    <name evidence="13" type="ORF">I7I51_06930</name>
</gene>
<keyword evidence="8" id="KW-0624">Polysaccharide degradation</keyword>
<feature type="compositionally biased region" description="Basic and acidic residues" evidence="9">
    <location>
        <begin position="151"/>
        <end position="160"/>
    </location>
</feature>
<dbReference type="PROSITE" id="PS52008">
    <property type="entry name" value="GH81"/>
    <property type="match status" value="1"/>
</dbReference>
<dbReference type="EMBL" id="CP069115">
    <property type="protein sequence ID" value="QSS66079.1"/>
    <property type="molecule type" value="Genomic_DNA"/>
</dbReference>
<evidence type="ECO:0000256" key="1">
    <source>
        <dbReference type="ARBA" id="ARBA00000382"/>
    </source>
</evidence>
<proteinExistence type="inferred from homology"/>
<dbReference type="Pfam" id="PF17652">
    <property type="entry name" value="Glyco_hydro81C"/>
    <property type="match status" value="1"/>
</dbReference>
<evidence type="ECO:0000313" key="14">
    <source>
        <dbReference type="Proteomes" id="UP000663671"/>
    </source>
</evidence>
<keyword evidence="7" id="KW-0961">Cell wall biogenesis/degradation</keyword>
<dbReference type="InterPro" id="IPR040451">
    <property type="entry name" value="GH81_N"/>
</dbReference>
<evidence type="ECO:0000256" key="4">
    <source>
        <dbReference type="ARBA" id="ARBA00022801"/>
    </source>
</evidence>
<feature type="compositionally biased region" description="Low complexity" evidence="9">
    <location>
        <begin position="83"/>
        <end position="120"/>
    </location>
</feature>
<evidence type="ECO:0000256" key="10">
    <source>
        <dbReference type="SAM" id="SignalP"/>
    </source>
</evidence>
<evidence type="ECO:0000256" key="2">
    <source>
        <dbReference type="ARBA" id="ARBA00010730"/>
    </source>
</evidence>
<keyword evidence="10" id="KW-0732">Signal</keyword>
<feature type="domain" description="Glycosyl hydrolase family 81 N-terminal" evidence="11">
    <location>
        <begin position="154"/>
        <end position="481"/>
    </location>
</feature>
<dbReference type="Gene3D" id="1.10.287.1170">
    <property type="entry name" value="glycoside hydrolase family 81 endo-[beta] glucanase"/>
    <property type="match status" value="1"/>
</dbReference>
<dbReference type="GO" id="GO:0009986">
    <property type="term" value="C:cell surface"/>
    <property type="evidence" value="ECO:0007669"/>
    <property type="project" value="TreeGrafter"/>
</dbReference>
<evidence type="ECO:0000256" key="8">
    <source>
        <dbReference type="ARBA" id="ARBA00023326"/>
    </source>
</evidence>
<dbReference type="EC" id="3.2.1.39" evidence="3"/>
<sequence length="854" mass="92943">MTHSMPSWLVAILIMMTMRRFFPGTQALPHCALHQDCHAYPNGTDGLDFGLTSQLPRTTLPAAPASPSVGISITISIPLPIRPSTTTSQPPPSSITSSAASSNPAPTAPSSSSSSSSTSTLVPRPKPPSMNGQNAFEPVGTGPPPANIPSRGDHPVKPDHIVGSTGPIPTNKFFANFYLGSQTGPSFTHPYGVAWAKGKGPVTSYGLMVSHIELNQLAFGPMSQSIPGNPVQFYINPIGIQSMILSAAELGPSSVLVVSKPSAFSATILLSPDPGSTSHIAFPLVQGMGFVTAVYTKLQPTIQSGVFFRQFERLGSPKPGLFKYMVMLEDGTVWLIYVTSADSADPQLRLEDHSLIRGISEFSGTIQICKNPFGGEGEGIYDRSAGVYAVEVQLAGFVAADQQTGTYSFSWDKQGLYVSTTPLLMFALPHHCDSFDENTKSRMTGLHLRTTTKGMATGIVGDSWTMVETNLPISLGIAPWNAQSKTSPPLSEPVKEKLKMVAPLELNQDIHQQTYLDSMYFSGKGFGKFSMLVYTVEKLAEDPSLAENAFRLLKEAFAKFVRNEQRWPLVYDTVWKGIVSSGSYVTHDPGLDFGNTYYNDHHFHYGYFILSAAIMGTLDPTWLAGNKDWVNVLVRDVSSPVTDDPYFPCFRSFDWYNGHSWAKGLFESYDGKDEESSSEDALFAYALKLWGKAIGDASMEARGNLMLAVLARSLHAYFLLRSDNVNHPANFIANKVTGILFENKVDHTTYFGANLEYIQGIHMIPLTASSSSTRDPLFVKEEWEAMFAETACTPASKVQGGWQGILFANLALIDPFASWEFFSRDPFNYSKLDGGATRTWYLALAAGLGGGPRL</sequence>
<dbReference type="Gene3D" id="1.20.5.420">
    <property type="entry name" value="Immunoglobulin FC, subunit C"/>
    <property type="match status" value="1"/>
</dbReference>
<keyword evidence="6" id="KW-0326">Glycosidase</keyword>
<feature type="signal peptide" evidence="10">
    <location>
        <begin position="1"/>
        <end position="27"/>
    </location>
</feature>
<dbReference type="GO" id="GO:0042973">
    <property type="term" value="F:glucan endo-1,3-beta-D-glucosidase activity"/>
    <property type="evidence" value="ECO:0007669"/>
    <property type="project" value="UniProtKB-EC"/>
</dbReference>
<evidence type="ECO:0000256" key="3">
    <source>
        <dbReference type="ARBA" id="ARBA00012780"/>
    </source>
</evidence>
<dbReference type="InterPro" id="IPR040720">
    <property type="entry name" value="GH81_C"/>
</dbReference>
<evidence type="ECO:0000313" key="13">
    <source>
        <dbReference type="EMBL" id="QSS66079.1"/>
    </source>
</evidence>
<dbReference type="OrthoDB" id="4473401at2759"/>
<feature type="chain" id="PRO_5034304931" description="glucan endo-1,3-beta-D-glucosidase" evidence="10">
    <location>
        <begin position="28"/>
        <end position="854"/>
    </location>
</feature>
<accession>A0A8A1MJJ9</accession>
<feature type="domain" description="Glycosyl hydrolase family 81 C-terminal" evidence="12">
    <location>
        <begin position="491"/>
        <end position="842"/>
    </location>
</feature>
<dbReference type="Proteomes" id="UP000663671">
    <property type="component" value="Chromosome 3"/>
</dbReference>
<dbReference type="GO" id="GO:0071555">
    <property type="term" value="P:cell wall organization"/>
    <property type="evidence" value="ECO:0007669"/>
    <property type="project" value="UniProtKB-KW"/>
</dbReference>